<dbReference type="Gene3D" id="2.60.40.150">
    <property type="entry name" value="C2 domain"/>
    <property type="match status" value="1"/>
</dbReference>
<feature type="region of interest" description="Disordered" evidence="2">
    <location>
        <begin position="445"/>
        <end position="465"/>
    </location>
</feature>
<comment type="similarity">
    <text evidence="1">Belongs to the PI3/PI4-kinase family.</text>
</comment>
<dbReference type="EMBL" id="CDMZ01005940">
    <property type="protein sequence ID" value="CEM56077.1"/>
    <property type="molecule type" value="Genomic_DNA"/>
</dbReference>
<dbReference type="SUPFAM" id="SSF49562">
    <property type="entry name" value="C2 domain (Calcium/lipid-binding domain, CaLB)"/>
    <property type="match status" value="1"/>
</dbReference>
<proteinExistence type="inferred from homology"/>
<evidence type="ECO:0000256" key="1">
    <source>
        <dbReference type="PROSITE-ProRule" id="PRU00880"/>
    </source>
</evidence>
<sequence>MNQKKSAPPFLATKTLQAAAEDHYARVLKLSGIADGPSKRTDWRFDSSPAAAVVRCHPSRDRFVQVALHPKESLTSPALTASKRLPNVLRRDFITVKVQIPKMRLGRTGDELVAFLMKVRGTCEFLLLERPLEAFLAVRRVIRQNRPLECCLEVNKHVIADAKRRKRNTFLRLQHEGRTSDQAGGGAAGAGAGPVGVGTTGVKGGLGETVVLGESSGGPQMSSNLVELLSECAPLIRHRTHSSPFCDHPALSVLKSAFRIRPESLTKVPSGISGERDREWRGQSVVSEGHSSVSSLLSRTAVPSSHVSSSFRVRLVSLLGSMGNSGLFKRKSAGEAVGVQESSFFVVKGEIWHGWNRLPFPSSSVSSRIAEKDLFSYDVIWDQWLVWEGLSLSSLPREAVLVLKLCALPGGLPSRSLLEASGCGFAMESPVDPFSEEATLPQAQLQAEKQSQSFGASASRQEPATPTIETVELGFTIVPLFREDKTLRLPGPELFRLWPSSEFRANHLLIRGDFLADEIPETFEEKEAKMQVQAKGEQSPGLDQSGKEKGQGSEGEKSGLSSGLLAVSSANQPLRPSPSLLVGFDVFLSRGRNAQSKEQAEKEAEREREKHRQEVELLESGKTADASSRLLTRSLAKDPLGTLSPDDRRLLFDKRRVYSSQSFNFYKLALAVDYTDRLQV</sequence>
<feature type="compositionally biased region" description="Basic and acidic residues" evidence="2">
    <location>
        <begin position="598"/>
        <end position="615"/>
    </location>
</feature>
<gene>
    <name evidence="4" type="ORF">Cvel_14071</name>
</gene>
<feature type="region of interest" description="Disordered" evidence="2">
    <location>
        <begin position="595"/>
        <end position="621"/>
    </location>
</feature>
<feature type="non-terminal residue" evidence="4">
    <location>
        <position position="680"/>
    </location>
</feature>
<organism evidence="4">
    <name type="scientific">Chromera velia CCMP2878</name>
    <dbReference type="NCBI Taxonomy" id="1169474"/>
    <lineage>
        <taxon>Eukaryota</taxon>
        <taxon>Sar</taxon>
        <taxon>Alveolata</taxon>
        <taxon>Colpodellida</taxon>
        <taxon>Chromeraceae</taxon>
        <taxon>Chromera</taxon>
    </lineage>
</organism>
<evidence type="ECO:0000256" key="2">
    <source>
        <dbReference type="SAM" id="MobiDB-lite"/>
    </source>
</evidence>
<dbReference type="InterPro" id="IPR002420">
    <property type="entry name" value="PI3K-type_C2_dom"/>
</dbReference>
<dbReference type="InterPro" id="IPR035892">
    <property type="entry name" value="C2_domain_sf"/>
</dbReference>
<feature type="domain" description="C2 PI3K-type" evidence="3">
    <location>
        <begin position="307"/>
        <end position="529"/>
    </location>
</feature>
<dbReference type="AlphaFoldDB" id="A0A0G4IG03"/>
<dbReference type="PROSITE" id="PS51547">
    <property type="entry name" value="C2_PI3K"/>
    <property type="match status" value="1"/>
</dbReference>
<name>A0A0G4IG03_9ALVE</name>
<reference evidence="4" key="1">
    <citation type="submission" date="2014-11" db="EMBL/GenBank/DDBJ databases">
        <authorList>
            <person name="Otto D Thomas"/>
            <person name="Naeem Raeece"/>
        </authorList>
    </citation>
    <scope>NUCLEOTIDE SEQUENCE</scope>
</reference>
<protein>
    <recommendedName>
        <fullName evidence="3">C2 PI3K-type domain-containing protein</fullName>
    </recommendedName>
</protein>
<evidence type="ECO:0000313" key="4">
    <source>
        <dbReference type="EMBL" id="CEM56077.1"/>
    </source>
</evidence>
<evidence type="ECO:0000259" key="3">
    <source>
        <dbReference type="PROSITE" id="PS51547"/>
    </source>
</evidence>
<feature type="region of interest" description="Disordered" evidence="2">
    <location>
        <begin position="526"/>
        <end position="562"/>
    </location>
</feature>
<feature type="compositionally biased region" description="Basic and acidic residues" evidence="2">
    <location>
        <begin position="545"/>
        <end position="557"/>
    </location>
</feature>
<accession>A0A0G4IG03</accession>